<dbReference type="AlphaFoldDB" id="A0A8J7CD72"/>
<keyword evidence="2" id="KW-1185">Reference proteome</keyword>
<name>A0A8J7CD72_9PROT</name>
<proteinExistence type="predicted"/>
<dbReference type="Pfam" id="PF06698">
    <property type="entry name" value="DUF1192"/>
    <property type="match status" value="1"/>
</dbReference>
<reference evidence="1" key="1">
    <citation type="submission" date="2020-10" db="EMBL/GenBank/DDBJ databases">
        <title>Genome sequence of the unusual species of purple photosynthetic bacteria, Phaeovibrio sulfidiphilus DSM 23193, type strain.</title>
        <authorList>
            <person name="Kyndt J.A."/>
            <person name="Meyer T.E."/>
        </authorList>
    </citation>
    <scope>NUCLEOTIDE SEQUENCE</scope>
    <source>
        <strain evidence="1">DSM 23193</strain>
    </source>
</reference>
<protein>
    <submittedName>
        <fullName evidence="1">DUF1192 domain-containing protein</fullName>
    </submittedName>
</protein>
<evidence type="ECO:0000313" key="2">
    <source>
        <dbReference type="Proteomes" id="UP000631034"/>
    </source>
</evidence>
<gene>
    <name evidence="1" type="ORF">IHV25_03910</name>
</gene>
<accession>A0A8J7CD72</accession>
<dbReference type="RefSeq" id="WP_192533803.1">
    <property type="nucleotide sequence ID" value="NZ_JACZHT010000002.1"/>
</dbReference>
<dbReference type="EMBL" id="JACZHT010000002">
    <property type="protein sequence ID" value="MBE1236799.1"/>
    <property type="molecule type" value="Genomic_DNA"/>
</dbReference>
<comment type="caution">
    <text evidence="1">The sequence shown here is derived from an EMBL/GenBank/DDBJ whole genome shotgun (WGS) entry which is preliminary data.</text>
</comment>
<organism evidence="1 2">
    <name type="scientific">Phaeovibrio sulfidiphilus</name>
    <dbReference type="NCBI Taxonomy" id="1220600"/>
    <lineage>
        <taxon>Bacteria</taxon>
        <taxon>Pseudomonadati</taxon>
        <taxon>Pseudomonadota</taxon>
        <taxon>Alphaproteobacteria</taxon>
        <taxon>Rhodospirillales</taxon>
        <taxon>Rhodospirillaceae</taxon>
        <taxon>Phaeovibrio</taxon>
    </lineage>
</organism>
<dbReference type="InterPro" id="IPR009579">
    <property type="entry name" value="DUF1192"/>
</dbReference>
<evidence type="ECO:0000313" key="1">
    <source>
        <dbReference type="EMBL" id="MBE1236799.1"/>
    </source>
</evidence>
<sequence length="67" mass="7553">MDDEERTVPVSGFLPRVLDDMSVSEMEAYLADLEEEISRVREVVRKRSGHLSAAEELFRKARETGGG</sequence>
<dbReference type="Proteomes" id="UP000631034">
    <property type="component" value="Unassembled WGS sequence"/>
</dbReference>